<comment type="caution">
    <text evidence="2">The sequence shown here is derived from an EMBL/GenBank/DDBJ whole genome shotgun (WGS) entry which is preliminary data.</text>
</comment>
<accession>A0A3S0ZL10</accession>
<gene>
    <name evidence="2" type="ORF">EGW08_012018</name>
</gene>
<protein>
    <submittedName>
        <fullName evidence="2">Uncharacterized protein</fullName>
    </submittedName>
</protein>
<reference evidence="2 3" key="1">
    <citation type="submission" date="2019-01" db="EMBL/GenBank/DDBJ databases">
        <title>A draft genome assembly of the solar-powered sea slug Elysia chlorotica.</title>
        <authorList>
            <person name="Cai H."/>
            <person name="Li Q."/>
            <person name="Fang X."/>
            <person name="Li J."/>
            <person name="Curtis N.E."/>
            <person name="Altenburger A."/>
            <person name="Shibata T."/>
            <person name="Feng M."/>
            <person name="Maeda T."/>
            <person name="Schwartz J.A."/>
            <person name="Shigenobu S."/>
            <person name="Lundholm N."/>
            <person name="Nishiyama T."/>
            <person name="Yang H."/>
            <person name="Hasebe M."/>
            <person name="Li S."/>
            <person name="Pierce S.K."/>
            <person name="Wang J."/>
        </authorList>
    </citation>
    <scope>NUCLEOTIDE SEQUENCE [LARGE SCALE GENOMIC DNA]</scope>
    <source>
        <strain evidence="2">EC2010</strain>
        <tissue evidence="2">Whole organism of an adult</tissue>
    </source>
</reference>
<organism evidence="2 3">
    <name type="scientific">Elysia chlorotica</name>
    <name type="common">Eastern emerald elysia</name>
    <name type="synonym">Sea slug</name>
    <dbReference type="NCBI Taxonomy" id="188477"/>
    <lineage>
        <taxon>Eukaryota</taxon>
        <taxon>Metazoa</taxon>
        <taxon>Spiralia</taxon>
        <taxon>Lophotrochozoa</taxon>
        <taxon>Mollusca</taxon>
        <taxon>Gastropoda</taxon>
        <taxon>Heterobranchia</taxon>
        <taxon>Euthyneura</taxon>
        <taxon>Panpulmonata</taxon>
        <taxon>Sacoglossa</taxon>
        <taxon>Placobranchoidea</taxon>
        <taxon>Plakobranchidae</taxon>
        <taxon>Elysia</taxon>
    </lineage>
</organism>
<evidence type="ECO:0000256" key="1">
    <source>
        <dbReference type="SAM" id="SignalP"/>
    </source>
</evidence>
<dbReference type="AlphaFoldDB" id="A0A3S0ZL10"/>
<dbReference type="EMBL" id="RQTK01000404">
    <property type="protein sequence ID" value="RUS80222.1"/>
    <property type="molecule type" value="Genomic_DNA"/>
</dbReference>
<sequence>MILTLTVMACLWQLWVVCPSLPEYARVCPARREPPTHASFCSSLAGRDSVICYSNYDRKAWNNPEKWEATVCVHWPSDVASNIPIMVSGRVKARPDRAVWVSSYVSSACTDPTACGQAGPLDQWLHGLEEMRCVSGGVGGGGVSGGGGVGGGGGCGGGLVVEAVVMIVVLIPVAVAAGAEFIKTTSASECENLTEKFHLAPCAKSNQFQKKMEIEIAVKDS</sequence>
<evidence type="ECO:0000313" key="2">
    <source>
        <dbReference type="EMBL" id="RUS80222.1"/>
    </source>
</evidence>
<dbReference type="Proteomes" id="UP000271974">
    <property type="component" value="Unassembled WGS sequence"/>
</dbReference>
<name>A0A3S0ZL10_ELYCH</name>
<evidence type="ECO:0000313" key="3">
    <source>
        <dbReference type="Proteomes" id="UP000271974"/>
    </source>
</evidence>
<proteinExistence type="predicted"/>
<keyword evidence="3" id="KW-1185">Reference proteome</keyword>
<feature type="chain" id="PRO_5018745984" evidence="1">
    <location>
        <begin position="20"/>
        <end position="221"/>
    </location>
</feature>
<keyword evidence="1" id="KW-0732">Signal</keyword>
<feature type="signal peptide" evidence="1">
    <location>
        <begin position="1"/>
        <end position="19"/>
    </location>
</feature>